<dbReference type="Gene3D" id="1.20.1640.10">
    <property type="entry name" value="Multidrug efflux transporter AcrB transmembrane domain"/>
    <property type="match status" value="1"/>
</dbReference>
<keyword evidence="1" id="KW-0812">Transmembrane</keyword>
<dbReference type="SUPFAM" id="SSF82866">
    <property type="entry name" value="Multidrug efflux transporter AcrB transmembrane domain"/>
    <property type="match status" value="1"/>
</dbReference>
<dbReference type="Gene3D" id="3.30.70.1430">
    <property type="entry name" value="Multidrug efflux transporter AcrB pore domain"/>
    <property type="match status" value="1"/>
</dbReference>
<accession>A0ABT0CFF4</accession>
<dbReference type="EMBL" id="JAFIRA010000071">
    <property type="protein sequence ID" value="MCJ2544500.1"/>
    <property type="molecule type" value="Genomic_DNA"/>
</dbReference>
<keyword evidence="1" id="KW-1133">Transmembrane helix</keyword>
<sequence>MRSAGAALGGIGSLGGPHRGAHPSAAPRGIPANFGGGILSLRGGGAGLVAGEQQLRELEEIDTLTSTSRLGISVIEVELKDTITNVDAAWSRVRDKASDAIPSLPTAATEPEVEVATISANALIVGLVWDLPGDPNYGVLSRLAETLQEDLRRIPGSKSVERFGEAEEEIRVEVDPVAVTQVVGRSTRHVVATTLTTLVGFIPLLLDATGFWPPLAICIAGGLGGTTILALYAVPSAHLLLNHSGKPRHR</sequence>
<dbReference type="InterPro" id="IPR001036">
    <property type="entry name" value="Acrflvin-R"/>
</dbReference>
<name>A0ABT0CFF4_THEVL</name>
<dbReference type="PANTHER" id="PTHR32063:SF18">
    <property type="entry name" value="CATION EFFLUX SYSTEM PROTEIN"/>
    <property type="match status" value="1"/>
</dbReference>
<evidence type="ECO:0000313" key="2">
    <source>
        <dbReference type="EMBL" id="MCJ2544500.1"/>
    </source>
</evidence>
<comment type="caution">
    <text evidence="2">The sequence shown here is derived from an EMBL/GenBank/DDBJ whole genome shotgun (WGS) entry which is preliminary data.</text>
</comment>
<keyword evidence="3" id="KW-1185">Reference proteome</keyword>
<evidence type="ECO:0000313" key="3">
    <source>
        <dbReference type="Proteomes" id="UP000830835"/>
    </source>
</evidence>
<organism evidence="2 3">
    <name type="scientific">Thermostichus vulcanus str. 'Rupite'</name>
    <dbReference type="NCBI Taxonomy" id="2813851"/>
    <lineage>
        <taxon>Bacteria</taxon>
        <taxon>Bacillati</taxon>
        <taxon>Cyanobacteriota</taxon>
        <taxon>Cyanophyceae</taxon>
        <taxon>Thermostichales</taxon>
        <taxon>Thermostichaceae</taxon>
        <taxon>Thermostichus</taxon>
    </lineage>
</organism>
<proteinExistence type="predicted"/>
<dbReference type="Proteomes" id="UP000830835">
    <property type="component" value="Unassembled WGS sequence"/>
</dbReference>
<protein>
    <submittedName>
        <fullName evidence="2">Efflux RND transporter permease subunit</fullName>
    </submittedName>
</protein>
<feature type="transmembrane region" description="Helical" evidence="1">
    <location>
        <begin position="212"/>
        <end position="241"/>
    </location>
</feature>
<dbReference type="Pfam" id="PF00873">
    <property type="entry name" value="ACR_tran"/>
    <property type="match status" value="1"/>
</dbReference>
<dbReference type="SUPFAM" id="SSF82693">
    <property type="entry name" value="Multidrug efflux transporter AcrB pore domain, PN1, PN2, PC1 and PC2 subdomains"/>
    <property type="match status" value="1"/>
</dbReference>
<gene>
    <name evidence="2" type="ORF">JX360_16575</name>
</gene>
<reference evidence="2" key="1">
    <citation type="submission" date="2021-02" db="EMBL/GenBank/DDBJ databases">
        <title>The CRISPR/cas machinery reduction and long-range gene transfer in the hot spring cyanobacterium Synechococcus.</title>
        <authorList>
            <person name="Dvorak P."/>
            <person name="Jahodarova E."/>
            <person name="Hasler P."/>
            <person name="Poulickova A."/>
        </authorList>
    </citation>
    <scope>NUCLEOTIDE SEQUENCE</scope>
    <source>
        <strain evidence="2">Rupite</strain>
    </source>
</reference>
<evidence type="ECO:0000256" key="1">
    <source>
        <dbReference type="SAM" id="Phobius"/>
    </source>
</evidence>
<dbReference type="PANTHER" id="PTHR32063">
    <property type="match status" value="1"/>
</dbReference>
<keyword evidence="1" id="KW-0472">Membrane</keyword>